<evidence type="ECO:0000313" key="1">
    <source>
        <dbReference type="EMBL" id="MDP9645165.1"/>
    </source>
</evidence>
<keyword evidence="3" id="KW-1185">Reference proteome</keyword>
<dbReference type="Proteomes" id="UP001229486">
    <property type="component" value="Unassembled WGS sequence"/>
</dbReference>
<dbReference type="Proteomes" id="UP001185254">
    <property type="component" value="Unassembled WGS sequence"/>
</dbReference>
<proteinExistence type="predicted"/>
<dbReference type="AlphaFoldDB" id="A0AB73I575"/>
<gene>
    <name evidence="2" type="ORF">J2776_001473</name>
    <name evidence="1" type="ORF">J2793_000587</name>
</gene>
<accession>A0AB73I575</accession>
<dbReference type="EMBL" id="JAVDQN010000001">
    <property type="protein sequence ID" value="MDR6374797.1"/>
    <property type="molecule type" value="Genomic_DNA"/>
</dbReference>
<comment type="caution">
    <text evidence="1">The sequence shown here is derived from an EMBL/GenBank/DDBJ whole genome shotgun (WGS) entry which is preliminary data.</text>
</comment>
<dbReference type="RefSeq" id="WP_165572632.1">
    <property type="nucleotide sequence ID" value="NZ_JAURTK010000001.1"/>
</dbReference>
<reference evidence="1 3" key="1">
    <citation type="submission" date="2023-07" db="EMBL/GenBank/DDBJ databases">
        <title>Sorghum-associated microbial communities from plants grown in Nebraska, USA.</title>
        <authorList>
            <person name="Schachtman D."/>
        </authorList>
    </citation>
    <scope>NUCLEOTIDE SEQUENCE</scope>
    <source>
        <strain evidence="2 3">DS1039</strain>
        <strain evidence="1">DS1061</strain>
    </source>
</reference>
<name>A0AB73I575_9BURK</name>
<evidence type="ECO:0008006" key="5">
    <source>
        <dbReference type="Google" id="ProtNLM"/>
    </source>
</evidence>
<evidence type="ECO:0000313" key="4">
    <source>
        <dbReference type="Proteomes" id="UP001229486"/>
    </source>
</evidence>
<organism evidence="1 4">
    <name type="scientific">Paraburkholderia caledonica</name>
    <dbReference type="NCBI Taxonomy" id="134536"/>
    <lineage>
        <taxon>Bacteria</taxon>
        <taxon>Pseudomonadati</taxon>
        <taxon>Pseudomonadota</taxon>
        <taxon>Betaproteobacteria</taxon>
        <taxon>Burkholderiales</taxon>
        <taxon>Burkholderiaceae</taxon>
        <taxon>Paraburkholderia</taxon>
    </lineage>
</organism>
<sequence>MTQSDSPQTQTFAADPAGANTGFAAALLGMRTVALSLLVDRALSA</sequence>
<dbReference type="EMBL" id="JAURTK010000001">
    <property type="protein sequence ID" value="MDP9645165.1"/>
    <property type="molecule type" value="Genomic_DNA"/>
</dbReference>
<evidence type="ECO:0000313" key="3">
    <source>
        <dbReference type="Proteomes" id="UP001185254"/>
    </source>
</evidence>
<protein>
    <recommendedName>
        <fullName evidence="5">MFS transporter</fullName>
    </recommendedName>
</protein>
<evidence type="ECO:0000313" key="2">
    <source>
        <dbReference type="EMBL" id="MDR6374797.1"/>
    </source>
</evidence>